<dbReference type="PANTHER" id="PTHR11105:SF0">
    <property type="entry name" value="CITRAMALYL-COA LYASE, MITOCHONDRIAL"/>
    <property type="match status" value="1"/>
</dbReference>
<organism evidence="7 8">
    <name type="scientific">Thelohanellus kitauei</name>
    <name type="common">Myxosporean</name>
    <dbReference type="NCBI Taxonomy" id="669202"/>
    <lineage>
        <taxon>Eukaryota</taxon>
        <taxon>Metazoa</taxon>
        <taxon>Cnidaria</taxon>
        <taxon>Myxozoa</taxon>
        <taxon>Myxosporea</taxon>
        <taxon>Bivalvulida</taxon>
        <taxon>Platysporina</taxon>
        <taxon>Myxobolidae</taxon>
        <taxon>Thelohanellus</taxon>
    </lineage>
</organism>
<dbReference type="PIRSF" id="PIRSF015582">
    <property type="entry name" value="Cit_lyase_B"/>
    <property type="match status" value="1"/>
</dbReference>
<feature type="domain" description="HpcH/HpaI aldolase/citrate lyase" evidence="6">
    <location>
        <begin position="6"/>
        <end position="194"/>
    </location>
</feature>
<dbReference type="EMBL" id="JWZT01003548">
    <property type="protein sequence ID" value="KII66358.1"/>
    <property type="molecule type" value="Genomic_DNA"/>
</dbReference>
<sequence>MFNERQARSNAVDFFKKLTFRKDTEFGIRINSRCSEYCERDVHTIFSEVWPDVLLFPKVNSYQDLEWVYLKLTKIESMLKTVGGEYKTLSLVVMIESAISIVNLKSILDFCLNNLKILRAESLLFGSDDFLSSIGVSRSKDTDNLLLARQSIVLYAKAYGLGAIDMVDTDYNDLISFKRTSITSSKLGFTGLIFTECVGRQVIHPCQIPIANVAYSPSEEMVKWAKTVLELYERSQLENQVRNI</sequence>
<comment type="caution">
    <text evidence="7">The sequence shown here is derived from an EMBL/GenBank/DDBJ whole genome shotgun (WGS) entry which is preliminary data.</text>
</comment>
<dbReference type="Gene3D" id="3.20.20.60">
    <property type="entry name" value="Phosphoenolpyruvate-binding domains"/>
    <property type="match status" value="1"/>
</dbReference>
<dbReference type="GO" id="GO:0047777">
    <property type="term" value="F:(S)-citramalyl-CoA lyase activity"/>
    <property type="evidence" value="ECO:0007669"/>
    <property type="project" value="TreeGrafter"/>
</dbReference>
<dbReference type="Proteomes" id="UP000031668">
    <property type="component" value="Unassembled WGS sequence"/>
</dbReference>
<evidence type="ECO:0000313" key="7">
    <source>
        <dbReference type="EMBL" id="KII66358.1"/>
    </source>
</evidence>
<feature type="binding site" evidence="4">
    <location>
        <position position="29"/>
    </location>
    <ligand>
        <name>substrate</name>
    </ligand>
</feature>
<evidence type="ECO:0000256" key="3">
    <source>
        <dbReference type="ARBA" id="ARBA00022842"/>
    </source>
</evidence>
<dbReference type="AlphaFoldDB" id="A0A0C2JB06"/>
<keyword evidence="8" id="KW-1185">Reference proteome</keyword>
<dbReference type="OrthoDB" id="1773at2759"/>
<accession>A0A0C2JB06</accession>
<dbReference type="InterPro" id="IPR040442">
    <property type="entry name" value="Pyrv_kinase-like_dom_sf"/>
</dbReference>
<protein>
    <submittedName>
        <fullName evidence="7">Citrate lyase subunit beta-like protein, mitochondrial</fullName>
    </submittedName>
</protein>
<evidence type="ECO:0000259" key="6">
    <source>
        <dbReference type="Pfam" id="PF03328"/>
    </source>
</evidence>
<dbReference type="Pfam" id="PF03328">
    <property type="entry name" value="HpcH_HpaI"/>
    <property type="match status" value="1"/>
</dbReference>
<dbReference type="GO" id="GO:0046872">
    <property type="term" value="F:metal ion binding"/>
    <property type="evidence" value="ECO:0007669"/>
    <property type="project" value="UniProtKB-KW"/>
</dbReference>
<evidence type="ECO:0000256" key="4">
    <source>
        <dbReference type="PIRSR" id="PIRSR015582-1"/>
    </source>
</evidence>
<feature type="binding site" evidence="5">
    <location>
        <position position="96"/>
    </location>
    <ligand>
        <name>Mg(2+)</name>
        <dbReference type="ChEBI" id="CHEBI:18420"/>
    </ligand>
</feature>
<comment type="cofactor">
    <cofactor evidence="1">
        <name>Mg(2+)</name>
        <dbReference type="ChEBI" id="CHEBI:18420"/>
    </cofactor>
</comment>
<dbReference type="InterPro" id="IPR005000">
    <property type="entry name" value="Aldolase/citrate-lyase_domain"/>
</dbReference>
<feature type="binding site" evidence="4">
    <location>
        <position position="96"/>
    </location>
    <ligand>
        <name>substrate</name>
    </ligand>
</feature>
<dbReference type="GO" id="GO:0106064">
    <property type="term" value="P:regulation of cobalamin metabolic process"/>
    <property type="evidence" value="ECO:0007669"/>
    <property type="project" value="TreeGrafter"/>
</dbReference>
<dbReference type="OMA" id="WTTPWTH"/>
<dbReference type="PANTHER" id="PTHR11105">
    <property type="entry name" value="CITRATE LYASE SUBUNIT BETA-RELATED"/>
    <property type="match status" value="1"/>
</dbReference>
<dbReference type="InterPro" id="IPR040186">
    <property type="entry name" value="Citramalyl-CoA_lyase"/>
</dbReference>
<keyword evidence="3 5" id="KW-0460">Magnesium</keyword>
<evidence type="ECO:0000256" key="2">
    <source>
        <dbReference type="ARBA" id="ARBA00022723"/>
    </source>
</evidence>
<evidence type="ECO:0000313" key="8">
    <source>
        <dbReference type="Proteomes" id="UP000031668"/>
    </source>
</evidence>
<reference evidence="7 8" key="1">
    <citation type="journal article" date="2014" name="Genome Biol. Evol.">
        <title>The genome of the myxosporean Thelohanellus kitauei shows adaptations to nutrient acquisition within its fish host.</title>
        <authorList>
            <person name="Yang Y."/>
            <person name="Xiong J."/>
            <person name="Zhou Z."/>
            <person name="Huo F."/>
            <person name="Miao W."/>
            <person name="Ran C."/>
            <person name="Liu Y."/>
            <person name="Zhang J."/>
            <person name="Feng J."/>
            <person name="Wang M."/>
            <person name="Wang M."/>
            <person name="Wang L."/>
            <person name="Yao B."/>
        </authorList>
    </citation>
    <scope>NUCLEOTIDE SEQUENCE [LARGE SCALE GENOMIC DNA]</scope>
    <source>
        <strain evidence="7">Wuqing</strain>
    </source>
</reference>
<dbReference type="InterPro" id="IPR015813">
    <property type="entry name" value="Pyrv/PenolPyrv_kinase-like_dom"/>
</dbReference>
<gene>
    <name evidence="7" type="ORF">RF11_09481</name>
</gene>
<keyword evidence="7" id="KW-0456">Lyase</keyword>
<evidence type="ECO:0000256" key="5">
    <source>
        <dbReference type="PIRSR" id="PIRSR015582-2"/>
    </source>
</evidence>
<name>A0A0C2JB06_THEKT</name>
<keyword evidence="2 5" id="KW-0479">Metal-binding</keyword>
<feature type="binding site" evidence="5">
    <location>
        <position position="129"/>
    </location>
    <ligand>
        <name>Mg(2+)</name>
        <dbReference type="ChEBI" id="CHEBI:18420"/>
    </ligand>
</feature>
<dbReference type="SUPFAM" id="SSF51621">
    <property type="entry name" value="Phosphoenolpyruvate/pyruvate domain"/>
    <property type="match status" value="1"/>
</dbReference>
<proteinExistence type="predicted"/>
<evidence type="ECO:0000256" key="1">
    <source>
        <dbReference type="ARBA" id="ARBA00001946"/>
    </source>
</evidence>
<dbReference type="InterPro" id="IPR011206">
    <property type="entry name" value="Citrate_lyase_beta/mcl1/mcl2"/>
</dbReference>